<name>A0A7S0CV19_MICPS</name>
<dbReference type="Gene3D" id="1.10.600.10">
    <property type="entry name" value="Farnesyl Diphosphate Synthase"/>
    <property type="match status" value="1"/>
</dbReference>
<dbReference type="InterPro" id="IPR039702">
    <property type="entry name" value="FPS1-like"/>
</dbReference>
<comment type="cofactor">
    <cofactor evidence="1">
        <name>Mg(2+)</name>
        <dbReference type="ChEBI" id="CHEBI:18420"/>
    </cofactor>
</comment>
<dbReference type="SUPFAM" id="SSF48576">
    <property type="entry name" value="Terpenoid synthases"/>
    <property type="match status" value="1"/>
</dbReference>
<evidence type="ECO:0000256" key="1">
    <source>
        <dbReference type="ARBA" id="ARBA00001946"/>
    </source>
</evidence>
<dbReference type="FunFam" id="1.10.600.10:FF:000021">
    <property type="entry name" value="Farnesyl pyrophosphate synthase"/>
    <property type="match status" value="1"/>
</dbReference>
<keyword evidence="3 7" id="KW-0808">Transferase</keyword>
<keyword evidence="4" id="KW-0479">Metal-binding</keyword>
<evidence type="ECO:0000256" key="5">
    <source>
        <dbReference type="ARBA" id="ARBA00022842"/>
    </source>
</evidence>
<evidence type="ECO:0008006" key="9">
    <source>
        <dbReference type="Google" id="ProtNLM"/>
    </source>
</evidence>
<evidence type="ECO:0000256" key="4">
    <source>
        <dbReference type="ARBA" id="ARBA00022723"/>
    </source>
</evidence>
<evidence type="ECO:0000256" key="7">
    <source>
        <dbReference type="RuleBase" id="RU004466"/>
    </source>
</evidence>
<dbReference type="GO" id="GO:0005737">
    <property type="term" value="C:cytoplasm"/>
    <property type="evidence" value="ECO:0007669"/>
    <property type="project" value="TreeGrafter"/>
</dbReference>
<evidence type="ECO:0000256" key="6">
    <source>
        <dbReference type="ARBA" id="ARBA00033740"/>
    </source>
</evidence>
<dbReference type="Pfam" id="PF00348">
    <property type="entry name" value="polyprenyl_synt"/>
    <property type="match status" value="1"/>
</dbReference>
<dbReference type="CDD" id="cd00685">
    <property type="entry name" value="Trans_IPPS_HT"/>
    <property type="match status" value="1"/>
</dbReference>
<dbReference type="PROSITE" id="PS00444">
    <property type="entry name" value="POLYPRENYL_SYNTHASE_2"/>
    <property type="match status" value="1"/>
</dbReference>
<dbReference type="InterPro" id="IPR008949">
    <property type="entry name" value="Isoprenoid_synthase_dom_sf"/>
</dbReference>
<proteinExistence type="inferred from homology"/>
<dbReference type="SFLD" id="SFLDS00005">
    <property type="entry name" value="Isoprenoid_Synthase_Type_I"/>
    <property type="match status" value="1"/>
</dbReference>
<dbReference type="PROSITE" id="PS00723">
    <property type="entry name" value="POLYPRENYL_SYNTHASE_1"/>
    <property type="match status" value="1"/>
</dbReference>
<dbReference type="InterPro" id="IPR000092">
    <property type="entry name" value="Polyprenyl_synt"/>
</dbReference>
<dbReference type="GO" id="GO:0045337">
    <property type="term" value="P:farnesyl diphosphate biosynthetic process"/>
    <property type="evidence" value="ECO:0007669"/>
    <property type="project" value="TreeGrafter"/>
</dbReference>
<dbReference type="PANTHER" id="PTHR11525:SF0">
    <property type="entry name" value="FARNESYL PYROPHOSPHATE SYNTHASE"/>
    <property type="match status" value="1"/>
</dbReference>
<comment type="pathway">
    <text evidence="6">Pheromone biosynthesis.</text>
</comment>
<dbReference type="GO" id="GO:0004337">
    <property type="term" value="F:(2E,6E)-farnesyl diphosphate synthase activity"/>
    <property type="evidence" value="ECO:0007669"/>
    <property type="project" value="TreeGrafter"/>
</dbReference>
<evidence type="ECO:0000256" key="3">
    <source>
        <dbReference type="ARBA" id="ARBA00022679"/>
    </source>
</evidence>
<reference evidence="8" key="1">
    <citation type="submission" date="2021-01" db="EMBL/GenBank/DDBJ databases">
        <authorList>
            <person name="Corre E."/>
            <person name="Pelletier E."/>
            <person name="Niang G."/>
            <person name="Scheremetjew M."/>
            <person name="Finn R."/>
            <person name="Kale V."/>
            <person name="Holt S."/>
            <person name="Cochrane G."/>
            <person name="Meng A."/>
            <person name="Brown T."/>
            <person name="Cohen L."/>
        </authorList>
    </citation>
    <scope>NUCLEOTIDE SEQUENCE</scope>
    <source>
        <strain evidence="8">CCAC1681</strain>
    </source>
</reference>
<protein>
    <recommendedName>
        <fullName evidence="9">Farnesyl pyrophosphate synthase</fullName>
    </recommendedName>
</protein>
<evidence type="ECO:0000256" key="2">
    <source>
        <dbReference type="ARBA" id="ARBA00006706"/>
    </source>
</evidence>
<dbReference type="GO" id="GO:0004161">
    <property type="term" value="F:dimethylallyltranstransferase activity"/>
    <property type="evidence" value="ECO:0007669"/>
    <property type="project" value="TreeGrafter"/>
</dbReference>
<accession>A0A7S0CV19</accession>
<comment type="similarity">
    <text evidence="2 7">Belongs to the FPP/GGPP synthase family.</text>
</comment>
<gene>
    <name evidence="8" type="ORF">MSP1401_LOCUS2110</name>
</gene>
<evidence type="ECO:0000313" key="8">
    <source>
        <dbReference type="EMBL" id="CAD8432614.1"/>
    </source>
</evidence>
<dbReference type="SFLD" id="SFLDG01017">
    <property type="entry name" value="Polyprenyl_Transferase_Like"/>
    <property type="match status" value="1"/>
</dbReference>
<dbReference type="GO" id="GO:0042811">
    <property type="term" value="P:pheromone biosynthetic process"/>
    <property type="evidence" value="ECO:0007669"/>
    <property type="project" value="UniProtKB-ARBA"/>
</dbReference>
<sequence>MADDKKAFLEVFQQLRKELIDDEKADGQVKIATDWIDKMVEYNVPHGKLNRGLAVVDGMRALAKEGTTIDPKLMFQAQVVGWCIEWLQAAFLVWDDIMDESVTRRGQPCWYKHDAVKMNAINDGLVLECQIYSMLKKHLKGTACYADLLEMFHDVTHQTAHGQLIDLITAPIGIVDLSKYTEEAYMRIVTYKTAFYTFYLPAASAMRLSGITDESSYAKANEICQLLGQFFQIQDDYLDCYGDPAVIGKIGTDIMDNKCGWLVVQALKKCSAEQRKVIEENYGKKDPECEKRVKALYAELDMEAVYKKYEEEAYLELRAVIEGKDNTLPPELFGAMLKKIYKRSK</sequence>
<dbReference type="PANTHER" id="PTHR11525">
    <property type="entry name" value="FARNESYL-PYROPHOSPHATE SYNTHETASE"/>
    <property type="match status" value="1"/>
</dbReference>
<organism evidence="8">
    <name type="scientific">Micromonas pusilla</name>
    <name type="common">Picoplanktonic green alga</name>
    <name type="synonym">Chromulina pusilla</name>
    <dbReference type="NCBI Taxonomy" id="38833"/>
    <lineage>
        <taxon>Eukaryota</taxon>
        <taxon>Viridiplantae</taxon>
        <taxon>Chlorophyta</taxon>
        <taxon>Mamiellophyceae</taxon>
        <taxon>Mamiellales</taxon>
        <taxon>Mamiellaceae</taxon>
        <taxon>Micromonas</taxon>
    </lineage>
</organism>
<keyword evidence="5" id="KW-0460">Magnesium</keyword>
<dbReference type="InterPro" id="IPR033749">
    <property type="entry name" value="Polyprenyl_synt_CS"/>
</dbReference>
<dbReference type="AlphaFoldDB" id="A0A7S0CV19"/>
<dbReference type="GO" id="GO:0046872">
    <property type="term" value="F:metal ion binding"/>
    <property type="evidence" value="ECO:0007669"/>
    <property type="project" value="UniProtKB-KW"/>
</dbReference>
<dbReference type="EMBL" id="HBEN01002574">
    <property type="protein sequence ID" value="CAD8432614.1"/>
    <property type="molecule type" value="Transcribed_RNA"/>
</dbReference>